<keyword evidence="5" id="KW-1185">Reference proteome</keyword>
<feature type="transmembrane region" description="Helical" evidence="3">
    <location>
        <begin position="178"/>
        <end position="199"/>
    </location>
</feature>
<dbReference type="Proteomes" id="UP000799291">
    <property type="component" value="Unassembled WGS sequence"/>
</dbReference>
<dbReference type="AlphaFoldDB" id="A0A6G1IY53"/>
<keyword evidence="3" id="KW-0812">Transmembrane</keyword>
<keyword evidence="1" id="KW-0175">Coiled coil</keyword>
<proteinExistence type="predicted"/>
<keyword evidence="3" id="KW-0472">Membrane</keyword>
<feature type="transmembrane region" description="Helical" evidence="3">
    <location>
        <begin position="24"/>
        <end position="41"/>
    </location>
</feature>
<name>A0A6G1IY53_9PLEO</name>
<feature type="coiled-coil region" evidence="1">
    <location>
        <begin position="208"/>
        <end position="260"/>
    </location>
</feature>
<organism evidence="4 5">
    <name type="scientific">Lentithecium fluviatile CBS 122367</name>
    <dbReference type="NCBI Taxonomy" id="1168545"/>
    <lineage>
        <taxon>Eukaryota</taxon>
        <taxon>Fungi</taxon>
        <taxon>Dikarya</taxon>
        <taxon>Ascomycota</taxon>
        <taxon>Pezizomycotina</taxon>
        <taxon>Dothideomycetes</taxon>
        <taxon>Pleosporomycetidae</taxon>
        <taxon>Pleosporales</taxon>
        <taxon>Massarineae</taxon>
        <taxon>Lentitheciaceae</taxon>
        <taxon>Lentithecium</taxon>
    </lineage>
</organism>
<dbReference type="EMBL" id="MU005585">
    <property type="protein sequence ID" value="KAF2682893.1"/>
    <property type="molecule type" value="Genomic_DNA"/>
</dbReference>
<reference evidence="4" key="1">
    <citation type="journal article" date="2020" name="Stud. Mycol.">
        <title>101 Dothideomycetes genomes: a test case for predicting lifestyles and emergence of pathogens.</title>
        <authorList>
            <person name="Haridas S."/>
            <person name="Albert R."/>
            <person name="Binder M."/>
            <person name="Bloem J."/>
            <person name="Labutti K."/>
            <person name="Salamov A."/>
            <person name="Andreopoulos B."/>
            <person name="Baker S."/>
            <person name="Barry K."/>
            <person name="Bills G."/>
            <person name="Bluhm B."/>
            <person name="Cannon C."/>
            <person name="Castanera R."/>
            <person name="Culley D."/>
            <person name="Daum C."/>
            <person name="Ezra D."/>
            <person name="Gonzalez J."/>
            <person name="Henrissat B."/>
            <person name="Kuo A."/>
            <person name="Liang C."/>
            <person name="Lipzen A."/>
            <person name="Lutzoni F."/>
            <person name="Magnuson J."/>
            <person name="Mondo S."/>
            <person name="Nolan M."/>
            <person name="Ohm R."/>
            <person name="Pangilinan J."/>
            <person name="Park H.-J."/>
            <person name="Ramirez L."/>
            <person name="Alfaro M."/>
            <person name="Sun H."/>
            <person name="Tritt A."/>
            <person name="Yoshinaga Y."/>
            <person name="Zwiers L.-H."/>
            <person name="Turgeon B."/>
            <person name="Goodwin S."/>
            <person name="Spatafora J."/>
            <person name="Crous P."/>
            <person name="Grigoriev I."/>
        </authorList>
    </citation>
    <scope>NUCLEOTIDE SEQUENCE</scope>
    <source>
        <strain evidence="4">CBS 122367</strain>
    </source>
</reference>
<feature type="compositionally biased region" description="Polar residues" evidence="2">
    <location>
        <begin position="406"/>
        <end position="416"/>
    </location>
</feature>
<feature type="transmembrane region" description="Helical" evidence="3">
    <location>
        <begin position="53"/>
        <end position="71"/>
    </location>
</feature>
<dbReference type="OrthoDB" id="3801332at2759"/>
<evidence type="ECO:0000256" key="1">
    <source>
        <dbReference type="SAM" id="Coils"/>
    </source>
</evidence>
<keyword evidence="3" id="KW-1133">Transmembrane helix</keyword>
<sequence>MDAEDIRRCVIALLLPLFLRATNVWELCVSSALIVATVYLAEKCFDRPFNRDLALLIFMVAVITLLSTYAADFVLVGEWPRLLITYIFHRPSIFYVSGIYHPEEVWLDRLGQDLTGGMGVTDLPSTSLRTQLDPEAWTPVIYFDATRPAYFVVPLLASVTLTAALWQSYNAEHVKKLIMCIAIVFWFSINHFHTLAALARHMSIQRHRRLEEAERQRLADEAKAEQRRIAAALEAESQRLEIEKERLAQSAAERARLAAEEKRKLKAWQAENNIPDVKVIDCEGGAGACEPASPELKPAGVQGLGRCTKPQYNPSNLLPLDGKMKTRAVRRAEKKAAGSNGEKKVLGPVEKEKRAKKIAGLGLLVGERKRVSDVVVVRNTPTDGLTCPLERQPAVRDSSPLGSLEAISSSGVSTTGERPGGAGVAEHSLTSHPTPNLPARSPSRANTIPDPDKHPNEPSATPRFPIRSQEQLEVDRNWWNDVCQGKVTLLGKLNDVDTLKKMVESLGMKSVGQSRPSTRRRG</sequence>
<evidence type="ECO:0000313" key="5">
    <source>
        <dbReference type="Proteomes" id="UP000799291"/>
    </source>
</evidence>
<gene>
    <name evidence="4" type="ORF">K458DRAFT_453174</name>
</gene>
<evidence type="ECO:0000256" key="3">
    <source>
        <dbReference type="SAM" id="Phobius"/>
    </source>
</evidence>
<protein>
    <submittedName>
        <fullName evidence="4">Uncharacterized protein</fullName>
    </submittedName>
</protein>
<feature type="region of interest" description="Disordered" evidence="2">
    <location>
        <begin position="381"/>
        <end position="465"/>
    </location>
</feature>
<evidence type="ECO:0000256" key="2">
    <source>
        <dbReference type="SAM" id="MobiDB-lite"/>
    </source>
</evidence>
<feature type="transmembrane region" description="Helical" evidence="3">
    <location>
        <begin position="149"/>
        <end position="166"/>
    </location>
</feature>
<evidence type="ECO:0000313" key="4">
    <source>
        <dbReference type="EMBL" id="KAF2682893.1"/>
    </source>
</evidence>
<accession>A0A6G1IY53</accession>